<dbReference type="PANTHER" id="PTHR46985">
    <property type="entry name" value="NACHT, LRR AND PYD DOMAINS-CONTAINING PROTEIN 1"/>
    <property type="match status" value="1"/>
</dbReference>
<dbReference type="InterPro" id="IPR051249">
    <property type="entry name" value="NLRP_Inflammasome"/>
</dbReference>
<dbReference type="GO" id="GO:0042981">
    <property type="term" value="P:regulation of apoptotic process"/>
    <property type="evidence" value="ECO:0007669"/>
    <property type="project" value="InterPro"/>
</dbReference>
<dbReference type="InterPro" id="IPR011029">
    <property type="entry name" value="DEATH-like_dom_sf"/>
</dbReference>
<dbReference type="EMBL" id="JADWDJ010000024">
    <property type="protein sequence ID" value="KAG5261195.1"/>
    <property type="molecule type" value="Genomic_DNA"/>
</dbReference>
<keyword evidence="4" id="KW-0391">Immunity</keyword>
<accession>A0AAV6FEW5</accession>
<feature type="domain" description="CARD" evidence="6">
    <location>
        <begin position="148"/>
        <end position="232"/>
    </location>
</feature>
<dbReference type="AlphaFoldDB" id="A0AAV6FEW5"/>
<dbReference type="InterPro" id="IPR001315">
    <property type="entry name" value="CARD"/>
</dbReference>
<keyword evidence="8" id="KW-1185">Reference proteome</keyword>
<dbReference type="Pfam" id="PF00619">
    <property type="entry name" value="CARD"/>
    <property type="match status" value="1"/>
</dbReference>
<gene>
    <name evidence="7" type="ORF">AALO_G00301110</name>
</gene>
<dbReference type="GO" id="GO:0045087">
    <property type="term" value="P:innate immune response"/>
    <property type="evidence" value="ECO:0007669"/>
    <property type="project" value="UniProtKB-KW"/>
</dbReference>
<dbReference type="GO" id="GO:0005829">
    <property type="term" value="C:cytosol"/>
    <property type="evidence" value="ECO:0007669"/>
    <property type="project" value="UniProtKB-SubCell"/>
</dbReference>
<proteinExistence type="predicted"/>
<keyword evidence="5" id="KW-0395">Inflammatory response</keyword>
<evidence type="ECO:0000313" key="7">
    <source>
        <dbReference type="EMBL" id="KAG5261195.1"/>
    </source>
</evidence>
<dbReference type="SUPFAM" id="SSF47986">
    <property type="entry name" value="DEATH domain"/>
    <property type="match status" value="1"/>
</dbReference>
<evidence type="ECO:0000256" key="3">
    <source>
        <dbReference type="ARBA" id="ARBA00022588"/>
    </source>
</evidence>
<evidence type="ECO:0000313" key="8">
    <source>
        <dbReference type="Proteomes" id="UP000823561"/>
    </source>
</evidence>
<protein>
    <recommendedName>
        <fullName evidence="6">CARD domain-containing protein</fullName>
    </recommendedName>
</protein>
<evidence type="ECO:0000256" key="1">
    <source>
        <dbReference type="ARBA" id="ARBA00004514"/>
    </source>
</evidence>
<dbReference type="PROSITE" id="PS50209">
    <property type="entry name" value="CARD"/>
    <property type="match status" value="1"/>
</dbReference>
<dbReference type="Proteomes" id="UP000823561">
    <property type="component" value="Chromosome 24"/>
</dbReference>
<evidence type="ECO:0000256" key="5">
    <source>
        <dbReference type="ARBA" id="ARBA00023198"/>
    </source>
</evidence>
<dbReference type="PANTHER" id="PTHR46985:SF2">
    <property type="entry name" value="APOPTOSIS-ASSOCIATED SPECK-LIKE PROTEIN CONTAINING A CARD"/>
    <property type="match status" value="1"/>
</dbReference>
<dbReference type="CDD" id="cd01671">
    <property type="entry name" value="CARD"/>
    <property type="match status" value="1"/>
</dbReference>
<keyword evidence="2" id="KW-0963">Cytoplasm</keyword>
<organism evidence="7 8">
    <name type="scientific">Alosa alosa</name>
    <name type="common">allis shad</name>
    <dbReference type="NCBI Taxonomy" id="278164"/>
    <lineage>
        <taxon>Eukaryota</taxon>
        <taxon>Metazoa</taxon>
        <taxon>Chordata</taxon>
        <taxon>Craniata</taxon>
        <taxon>Vertebrata</taxon>
        <taxon>Euteleostomi</taxon>
        <taxon>Actinopterygii</taxon>
        <taxon>Neopterygii</taxon>
        <taxon>Teleostei</taxon>
        <taxon>Clupei</taxon>
        <taxon>Clupeiformes</taxon>
        <taxon>Clupeoidei</taxon>
        <taxon>Clupeidae</taxon>
        <taxon>Alosa</taxon>
    </lineage>
</organism>
<dbReference type="Gene3D" id="1.10.533.10">
    <property type="entry name" value="Death Domain, Fas"/>
    <property type="match status" value="1"/>
</dbReference>
<evidence type="ECO:0000256" key="4">
    <source>
        <dbReference type="ARBA" id="ARBA00022859"/>
    </source>
</evidence>
<evidence type="ECO:0000259" key="6">
    <source>
        <dbReference type="PROSITE" id="PS50209"/>
    </source>
</evidence>
<name>A0AAV6FEW5_9TELE</name>
<dbReference type="GO" id="GO:0006954">
    <property type="term" value="P:inflammatory response"/>
    <property type="evidence" value="ECO:0007669"/>
    <property type="project" value="UniProtKB-KW"/>
</dbReference>
<reference evidence="7" key="1">
    <citation type="submission" date="2020-10" db="EMBL/GenBank/DDBJ databases">
        <title>Chromosome-scale genome assembly of the Allis shad, Alosa alosa.</title>
        <authorList>
            <person name="Margot Z."/>
            <person name="Christophe K."/>
            <person name="Cabau C."/>
            <person name="Louis A."/>
            <person name="Berthelot C."/>
            <person name="Parey E."/>
            <person name="Roest Crollius H."/>
            <person name="Montfort J."/>
            <person name="Robinson-Rechavi M."/>
            <person name="Bucao C."/>
            <person name="Bouchez O."/>
            <person name="Gislard M."/>
            <person name="Lluch J."/>
            <person name="Milhes M."/>
            <person name="Lampietro C."/>
            <person name="Lopez Roques C."/>
            <person name="Donnadieu C."/>
            <person name="Braasch I."/>
            <person name="Desvignes T."/>
            <person name="Postlethwait J."/>
            <person name="Bobe J."/>
            <person name="Guiguen Y."/>
        </authorList>
    </citation>
    <scope>NUCLEOTIDE SEQUENCE</scope>
    <source>
        <strain evidence="7">M-15738</strain>
        <tissue evidence="7">Blood</tissue>
    </source>
</reference>
<dbReference type="SMART" id="SM00114">
    <property type="entry name" value="CARD"/>
    <property type="match status" value="1"/>
</dbReference>
<sequence length="241" mass="28158">MSEDHASRGKKEYNAETLTVLLQKYTDGLKDLDHFTSNLEDGSNETVKDIRAVIAHLSELGEDMKDTFTDQTENHDTWRNLGHTLESGLKLIKKLLKKIRPDPVQELGLIEISNNICYVLCCYREPLEKHKDEVDARIEAIGKLHCTEFFRHHKEALEHRLPILGPILSKLEKTRVLHDEERQDIDSRRTEYEKNRTLLRMLWKKGITAQQTFYDILKEVDPHLVESLKNPVKHDLENKRS</sequence>
<keyword evidence="3" id="KW-0399">Innate immunity</keyword>
<evidence type="ECO:0000256" key="2">
    <source>
        <dbReference type="ARBA" id="ARBA00022490"/>
    </source>
</evidence>
<comment type="caution">
    <text evidence="7">The sequence shown here is derived from an EMBL/GenBank/DDBJ whole genome shotgun (WGS) entry which is preliminary data.</text>
</comment>
<comment type="subcellular location">
    <subcellularLocation>
        <location evidence="1">Cytoplasm</location>
        <location evidence="1">Cytosol</location>
    </subcellularLocation>
</comment>